<dbReference type="Proteomes" id="UP000663834">
    <property type="component" value="Unassembled WGS sequence"/>
</dbReference>
<accession>A0A816XDT4</accession>
<dbReference type="EMBL" id="CAJOBI010220514">
    <property type="protein sequence ID" value="CAF5040193.1"/>
    <property type="molecule type" value="Genomic_DNA"/>
</dbReference>
<dbReference type="Proteomes" id="UP000663824">
    <property type="component" value="Unassembled WGS sequence"/>
</dbReference>
<comment type="caution">
    <text evidence="4">The sequence shown here is derived from an EMBL/GenBank/DDBJ whole genome shotgun (WGS) entry which is preliminary data.</text>
</comment>
<dbReference type="EMBL" id="CAJNRE010016311">
    <property type="protein sequence ID" value="CAF2145337.1"/>
    <property type="molecule type" value="Genomic_DNA"/>
</dbReference>
<dbReference type="Proteomes" id="UP000681720">
    <property type="component" value="Unassembled WGS sequence"/>
</dbReference>
<proteinExistence type="predicted"/>
<protein>
    <submittedName>
        <fullName evidence="4">Uncharacterized protein</fullName>
    </submittedName>
</protein>
<evidence type="ECO:0000313" key="8">
    <source>
        <dbReference type="EMBL" id="CAF5064984.1"/>
    </source>
</evidence>
<reference evidence="4" key="1">
    <citation type="submission" date="2021-02" db="EMBL/GenBank/DDBJ databases">
        <authorList>
            <person name="Nowell W R."/>
        </authorList>
    </citation>
    <scope>NUCLEOTIDE SEQUENCE</scope>
</reference>
<gene>
    <name evidence="5" type="ORF">BYL167_LOCUS51449</name>
    <name evidence="3" type="ORF">CJN711_LOCUS21769</name>
    <name evidence="7" type="ORF">GIL414_LOCUS60300</name>
    <name evidence="2" type="ORF">KQP761_LOCUS6663</name>
    <name evidence="4" type="ORF">MBJ925_LOCUS30206</name>
    <name evidence="6" type="ORF">SMN809_LOCUS58598</name>
    <name evidence="8" type="ORF">SMN809_LOCUS59970</name>
</gene>
<dbReference type="Proteomes" id="UP000663855">
    <property type="component" value="Unassembled WGS sequence"/>
</dbReference>
<feature type="region of interest" description="Disordered" evidence="1">
    <location>
        <begin position="1"/>
        <end position="43"/>
    </location>
</feature>
<feature type="non-terminal residue" evidence="4">
    <location>
        <position position="43"/>
    </location>
</feature>
<dbReference type="Proteomes" id="UP000681967">
    <property type="component" value="Unassembled WGS sequence"/>
</dbReference>
<dbReference type="Proteomes" id="UP000676336">
    <property type="component" value="Unassembled WGS sequence"/>
</dbReference>
<dbReference type="EMBL" id="CAJOBI010231206">
    <property type="protein sequence ID" value="CAF5064984.1"/>
    <property type="molecule type" value="Genomic_DNA"/>
</dbReference>
<evidence type="ECO:0000313" key="2">
    <source>
        <dbReference type="EMBL" id="CAF1339495.1"/>
    </source>
</evidence>
<dbReference type="AlphaFoldDB" id="A0A816XDT4"/>
<evidence type="ECO:0000313" key="7">
    <source>
        <dbReference type="EMBL" id="CAF5057174.1"/>
    </source>
</evidence>
<evidence type="ECO:0000313" key="6">
    <source>
        <dbReference type="EMBL" id="CAF5040193.1"/>
    </source>
</evidence>
<dbReference type="OrthoDB" id="10055441at2759"/>
<evidence type="ECO:0000313" key="5">
    <source>
        <dbReference type="EMBL" id="CAF4883716.1"/>
    </source>
</evidence>
<feature type="non-terminal residue" evidence="4">
    <location>
        <position position="1"/>
    </location>
</feature>
<dbReference type="EMBL" id="CAJOBH010162522">
    <property type="protein sequence ID" value="CAF4883716.1"/>
    <property type="molecule type" value="Genomic_DNA"/>
</dbReference>
<organism evidence="4 9">
    <name type="scientific">Rotaria magnacalcarata</name>
    <dbReference type="NCBI Taxonomy" id="392030"/>
    <lineage>
        <taxon>Eukaryota</taxon>
        <taxon>Metazoa</taxon>
        <taxon>Spiralia</taxon>
        <taxon>Gnathifera</taxon>
        <taxon>Rotifera</taxon>
        <taxon>Eurotatoria</taxon>
        <taxon>Bdelloidea</taxon>
        <taxon>Philodinida</taxon>
        <taxon>Philodinidae</taxon>
        <taxon>Rotaria</taxon>
    </lineage>
</organism>
<evidence type="ECO:0000256" key="1">
    <source>
        <dbReference type="SAM" id="MobiDB-lite"/>
    </source>
</evidence>
<name>A0A816XDT4_9BILA</name>
<evidence type="ECO:0000313" key="9">
    <source>
        <dbReference type="Proteomes" id="UP000663824"/>
    </source>
</evidence>
<evidence type="ECO:0000313" key="4">
    <source>
        <dbReference type="EMBL" id="CAF2145337.1"/>
    </source>
</evidence>
<dbReference type="EMBL" id="CAJNOV010010182">
    <property type="protein sequence ID" value="CAF1397061.1"/>
    <property type="molecule type" value="Genomic_DNA"/>
</dbReference>
<sequence>GLVRHTSSTSSSHAATPTGSTSSSNNGVLYTPGNRIFQSPLGQ</sequence>
<dbReference type="EMBL" id="CAJNOW010002045">
    <property type="protein sequence ID" value="CAF1339495.1"/>
    <property type="molecule type" value="Genomic_DNA"/>
</dbReference>
<evidence type="ECO:0000313" key="3">
    <source>
        <dbReference type="EMBL" id="CAF1397061.1"/>
    </source>
</evidence>
<feature type="compositionally biased region" description="Low complexity" evidence="1">
    <location>
        <begin position="1"/>
        <end position="27"/>
    </location>
</feature>
<dbReference type="EMBL" id="CAJOBJ010232140">
    <property type="protein sequence ID" value="CAF5057174.1"/>
    <property type="molecule type" value="Genomic_DNA"/>
</dbReference>